<keyword evidence="3" id="KW-1185">Reference proteome</keyword>
<sequence length="149" mass="16315">MPRAFLIKKHKEMGRKLEDEDERRDAESVINEGEFQSDSKGPFDLSVKPKVIEESVKKDLKPKPAERPSSPGTTAFPNKRSSLFSNLSNLDLPDSNTYMPTWAQKEESVSLGSKSDSGKSSPESTSKYSSVVSSSTVKSSGPATSIQML</sequence>
<feature type="region of interest" description="Disordered" evidence="1">
    <location>
        <begin position="1"/>
        <end position="149"/>
    </location>
</feature>
<feature type="compositionally biased region" description="Polar residues" evidence="1">
    <location>
        <begin position="70"/>
        <end position="80"/>
    </location>
</feature>
<feature type="compositionally biased region" description="Low complexity" evidence="1">
    <location>
        <begin position="109"/>
        <end position="149"/>
    </location>
</feature>
<feature type="compositionally biased region" description="Basic and acidic residues" evidence="1">
    <location>
        <begin position="14"/>
        <end position="27"/>
    </location>
</feature>
<dbReference type="EMBL" id="BPLR01019309">
    <property type="protein sequence ID" value="GIZ05392.1"/>
    <property type="molecule type" value="Genomic_DNA"/>
</dbReference>
<protein>
    <submittedName>
        <fullName evidence="2">Uncharacterized protein</fullName>
    </submittedName>
</protein>
<proteinExistence type="predicted"/>
<dbReference type="AlphaFoldDB" id="A0AAV4YGQ8"/>
<reference evidence="2 3" key="1">
    <citation type="submission" date="2021-06" db="EMBL/GenBank/DDBJ databases">
        <title>Caerostris extrusa draft genome.</title>
        <authorList>
            <person name="Kono N."/>
            <person name="Arakawa K."/>
        </authorList>
    </citation>
    <scope>NUCLEOTIDE SEQUENCE [LARGE SCALE GENOMIC DNA]</scope>
</reference>
<accession>A0AAV4YGQ8</accession>
<feature type="compositionally biased region" description="Basic and acidic residues" evidence="1">
    <location>
        <begin position="50"/>
        <end position="66"/>
    </location>
</feature>
<evidence type="ECO:0000313" key="3">
    <source>
        <dbReference type="Proteomes" id="UP001054945"/>
    </source>
</evidence>
<evidence type="ECO:0000313" key="2">
    <source>
        <dbReference type="EMBL" id="GIZ05392.1"/>
    </source>
</evidence>
<comment type="caution">
    <text evidence="2">The sequence shown here is derived from an EMBL/GenBank/DDBJ whole genome shotgun (WGS) entry which is preliminary data.</text>
</comment>
<feature type="compositionally biased region" description="Low complexity" evidence="1">
    <location>
        <begin position="81"/>
        <end position="96"/>
    </location>
</feature>
<feature type="compositionally biased region" description="Basic residues" evidence="1">
    <location>
        <begin position="1"/>
        <end position="13"/>
    </location>
</feature>
<organism evidence="2 3">
    <name type="scientific">Caerostris extrusa</name>
    <name type="common">Bark spider</name>
    <name type="synonym">Caerostris bankana</name>
    <dbReference type="NCBI Taxonomy" id="172846"/>
    <lineage>
        <taxon>Eukaryota</taxon>
        <taxon>Metazoa</taxon>
        <taxon>Ecdysozoa</taxon>
        <taxon>Arthropoda</taxon>
        <taxon>Chelicerata</taxon>
        <taxon>Arachnida</taxon>
        <taxon>Araneae</taxon>
        <taxon>Araneomorphae</taxon>
        <taxon>Entelegynae</taxon>
        <taxon>Araneoidea</taxon>
        <taxon>Araneidae</taxon>
        <taxon>Caerostris</taxon>
    </lineage>
</organism>
<evidence type="ECO:0000256" key="1">
    <source>
        <dbReference type="SAM" id="MobiDB-lite"/>
    </source>
</evidence>
<gene>
    <name evidence="2" type="ORF">CEXT_395051</name>
</gene>
<name>A0AAV4YGQ8_CAEEX</name>
<dbReference type="Proteomes" id="UP001054945">
    <property type="component" value="Unassembled WGS sequence"/>
</dbReference>